<proteinExistence type="predicted"/>
<comment type="caution">
    <text evidence="1">The sequence shown here is derived from an EMBL/GenBank/DDBJ whole genome shotgun (WGS) entry which is preliminary data.</text>
</comment>
<sequence>MNMPVVECRFSFDKMNVFSFAYGNGRASYDTELMEMVKKVSIGFYDMHVALAPWNRLARNARKTVIMSVIASFRKFCAP</sequence>
<reference evidence="2" key="1">
    <citation type="submission" date="2016-06" db="EMBL/GenBank/DDBJ databases">
        <authorList>
            <person name="Nascimento L."/>
            <person name="Pereira R.V."/>
            <person name="Martins L.F."/>
            <person name="Quaggio R.B."/>
            <person name="Silva A.M."/>
            <person name="Setubal J.C."/>
        </authorList>
    </citation>
    <scope>NUCLEOTIDE SEQUENCE [LARGE SCALE GENOMIC DNA]</scope>
</reference>
<dbReference type="Proteomes" id="UP000196475">
    <property type="component" value="Unassembled WGS sequence"/>
</dbReference>
<accession>A0A1Y3PRZ5</accession>
<dbReference type="EMBL" id="LZRT01000021">
    <property type="protein sequence ID" value="OUM90122.1"/>
    <property type="molecule type" value="Genomic_DNA"/>
</dbReference>
<protein>
    <submittedName>
        <fullName evidence="1">Uncharacterized protein</fullName>
    </submittedName>
</protein>
<dbReference type="AlphaFoldDB" id="A0A1Y3PRZ5"/>
<name>A0A1Y3PRZ5_9BACI</name>
<evidence type="ECO:0000313" key="2">
    <source>
        <dbReference type="Proteomes" id="UP000196475"/>
    </source>
</evidence>
<organism evidence="1 2">
    <name type="scientific">Bacillus thermozeamaize</name>
    <dbReference type="NCBI Taxonomy" id="230954"/>
    <lineage>
        <taxon>Bacteria</taxon>
        <taxon>Bacillati</taxon>
        <taxon>Bacillota</taxon>
        <taxon>Bacilli</taxon>
        <taxon>Bacillales</taxon>
        <taxon>Bacillaceae</taxon>
        <taxon>Bacillus</taxon>
    </lineage>
</organism>
<gene>
    <name evidence="1" type="ORF">BAA01_11295</name>
</gene>
<evidence type="ECO:0000313" key="1">
    <source>
        <dbReference type="EMBL" id="OUM90122.1"/>
    </source>
</evidence>